<dbReference type="GO" id="GO:0030687">
    <property type="term" value="C:preribosome, large subunit precursor"/>
    <property type="evidence" value="ECO:0007669"/>
    <property type="project" value="TreeGrafter"/>
</dbReference>
<dbReference type="EMBL" id="GFXV01000943">
    <property type="protein sequence ID" value="MBW12748.1"/>
    <property type="molecule type" value="Transcribed_RNA"/>
</dbReference>
<dbReference type="Pfam" id="PF04031">
    <property type="entry name" value="Las1"/>
    <property type="match status" value="1"/>
</dbReference>
<organism evidence="1">
    <name type="scientific">Melanaphis sacchari</name>
    <dbReference type="NCBI Taxonomy" id="742174"/>
    <lineage>
        <taxon>Eukaryota</taxon>
        <taxon>Metazoa</taxon>
        <taxon>Ecdysozoa</taxon>
        <taxon>Arthropoda</taxon>
        <taxon>Hexapoda</taxon>
        <taxon>Insecta</taxon>
        <taxon>Pterygota</taxon>
        <taxon>Neoptera</taxon>
        <taxon>Paraneoptera</taxon>
        <taxon>Hemiptera</taxon>
        <taxon>Sternorrhyncha</taxon>
        <taxon>Aphidomorpha</taxon>
        <taxon>Aphidoidea</taxon>
        <taxon>Aphididae</taxon>
        <taxon>Aphidini</taxon>
        <taxon>Melanaphis</taxon>
    </lineage>
</organism>
<accession>A0A2H8THL1</accession>
<dbReference type="GO" id="GO:0000460">
    <property type="term" value="P:maturation of 5.8S rRNA"/>
    <property type="evidence" value="ECO:0007669"/>
    <property type="project" value="TreeGrafter"/>
</dbReference>
<proteinExistence type="predicted"/>
<dbReference type="GO" id="GO:0004519">
    <property type="term" value="F:endonuclease activity"/>
    <property type="evidence" value="ECO:0007669"/>
    <property type="project" value="InterPro"/>
</dbReference>
<dbReference type="PANTHER" id="PTHR15002:SF0">
    <property type="entry name" value="RIBOSOMAL BIOGENESIS PROTEIN LAS1L"/>
    <property type="match status" value="1"/>
</dbReference>
<reference evidence="1" key="1">
    <citation type="submission" date="2017-10" db="EMBL/GenBank/DDBJ databases">
        <title>Transcriptome Assembly of Sugarcane Aphid Adults.</title>
        <authorList>
            <person name="Scully E.D."/>
            <person name="Palmer N.A."/>
            <person name="Geib S.M."/>
            <person name="Sarath G."/>
            <person name="Sattler S.E."/>
        </authorList>
    </citation>
    <scope>NUCLEOTIDE SEQUENCE</scope>
    <source>
        <tissue evidence="1">Whole body</tissue>
    </source>
</reference>
<gene>
    <name evidence="1" type="primary">LAS1L</name>
</gene>
<protein>
    <submittedName>
        <fullName evidence="1">Ribosomal biogenesis protein LAS1L</fullName>
    </submittedName>
</protein>
<sequence>MEEIIVTPWSADSEWQSLRQDIYGSKDTRNYKQALRKLLLWKSRGRSLSRGLYCTEMILQVIVKDVHFYEVDELISESDLIHLYSMAIMKFVNLTADVLGKGPQKSMYYRASCVELPSWLIDMRHKISHDQDLPSLKSLRAAMEFALEWLQTKYWNEDDNFLVFAKKLNMNIVDEFIDLLEFYTLSKSQTNSALKEKQLNVLREKLTFSESYSNKECIKKMKDLLANKDWSSDLVNVFTTRYLLQAHECNVSKGRISKTDKAIWNVLLKTLNNFGLLTNVLLCLVTQHSRIAALWVLELCIIAYKSSKKIDLNDNQNDNCMNCKPLKLDTNLVLRTALQSPHPYTIIFLKWLLQIQLNPLTVKQRYNIIKLVSLYTGTVKVSSKNIDHNVFTVDDLISKDVTDSQSQWSRVIGQMNWRQIPFGTTL</sequence>
<dbReference type="GO" id="GO:0000470">
    <property type="term" value="P:maturation of LSU-rRNA"/>
    <property type="evidence" value="ECO:0007669"/>
    <property type="project" value="TreeGrafter"/>
</dbReference>
<evidence type="ECO:0000313" key="1">
    <source>
        <dbReference type="EMBL" id="MBW12748.1"/>
    </source>
</evidence>
<dbReference type="GO" id="GO:0090730">
    <property type="term" value="C:Las1 complex"/>
    <property type="evidence" value="ECO:0007669"/>
    <property type="project" value="InterPro"/>
</dbReference>
<dbReference type="InterPro" id="IPR007174">
    <property type="entry name" value="Las1"/>
</dbReference>
<dbReference type="AlphaFoldDB" id="A0A2H8THL1"/>
<dbReference type="PANTHER" id="PTHR15002">
    <property type="entry name" value="RIBOSOMAL BIOGENESIS PROTEIN LAS1L"/>
    <property type="match status" value="1"/>
</dbReference>
<name>A0A2H8THL1_9HEMI</name>
<dbReference type="OrthoDB" id="10263222at2759"/>